<feature type="region of interest" description="Disordered" evidence="1">
    <location>
        <begin position="213"/>
        <end position="236"/>
    </location>
</feature>
<accession>A0ABV6C400</accession>
<comment type="caution">
    <text evidence="3">The sequence shown here is derived from an EMBL/GenBank/DDBJ whole genome shotgun (WGS) entry which is preliminary data.</text>
</comment>
<protein>
    <submittedName>
        <fullName evidence="3">Uncharacterized protein</fullName>
    </submittedName>
</protein>
<evidence type="ECO:0000313" key="4">
    <source>
        <dbReference type="Proteomes" id="UP001589788"/>
    </source>
</evidence>
<sequence>MEAPDAPLLTSGVTVLISPRDLAKQIGLIVLLMVSASGIGLLVGSVQHPVPLWEVLAILGGVFLFVLLLGLVGNYRLVEVGPDRITAVRAFSTTTIPASSVIEAGLTYVPAGVGPPRPVFLIRGEGKARIVLSRQALRDPTHRAALQRFLAASPLGAPEIDGPEHHVSAAKAPRWRRTLGWTAAATTALFFLVTLLRVTDVLKPADQHRVSTAPVAGTGASGSSNTGGTGTGPAPGLPASLVLTGWQVSAPDEERLSRVQLEPGGETAWRRDGFEDCEVIAAAPPGGSGSRAPVVVISLVRFASTNGAAKALAFQRQADARSGDVAAVPGATASGAYLVLRPTLDELWAVRGNLVLQFVTITEQGTPPPAAVQRTDETKALALTLAGLGRPAGT</sequence>
<keyword evidence="2" id="KW-0812">Transmembrane</keyword>
<feature type="transmembrane region" description="Helical" evidence="2">
    <location>
        <begin position="52"/>
        <end position="72"/>
    </location>
</feature>
<feature type="transmembrane region" description="Helical" evidence="2">
    <location>
        <begin position="178"/>
        <end position="198"/>
    </location>
</feature>
<keyword evidence="4" id="KW-1185">Reference proteome</keyword>
<gene>
    <name evidence="3" type="ORF">ACFFRE_09690</name>
</gene>
<organism evidence="3 4">
    <name type="scientific">Aciditerrimonas ferrireducens</name>
    <dbReference type="NCBI Taxonomy" id="667306"/>
    <lineage>
        <taxon>Bacteria</taxon>
        <taxon>Bacillati</taxon>
        <taxon>Actinomycetota</taxon>
        <taxon>Acidimicrobiia</taxon>
        <taxon>Acidimicrobiales</taxon>
        <taxon>Acidimicrobiaceae</taxon>
        <taxon>Aciditerrimonas</taxon>
    </lineage>
</organism>
<dbReference type="Proteomes" id="UP001589788">
    <property type="component" value="Unassembled WGS sequence"/>
</dbReference>
<keyword evidence="2" id="KW-0472">Membrane</keyword>
<evidence type="ECO:0000313" key="3">
    <source>
        <dbReference type="EMBL" id="MFC0082413.1"/>
    </source>
</evidence>
<proteinExistence type="predicted"/>
<keyword evidence="2" id="KW-1133">Transmembrane helix</keyword>
<feature type="transmembrane region" description="Helical" evidence="2">
    <location>
        <begin position="26"/>
        <end position="46"/>
    </location>
</feature>
<dbReference type="EMBL" id="JBHLYQ010000099">
    <property type="protein sequence ID" value="MFC0082413.1"/>
    <property type="molecule type" value="Genomic_DNA"/>
</dbReference>
<dbReference type="RefSeq" id="WP_377789994.1">
    <property type="nucleotide sequence ID" value="NZ_JBHLYQ010000099.1"/>
</dbReference>
<reference evidence="3 4" key="1">
    <citation type="submission" date="2024-09" db="EMBL/GenBank/DDBJ databases">
        <authorList>
            <person name="Sun Q."/>
            <person name="Mori K."/>
        </authorList>
    </citation>
    <scope>NUCLEOTIDE SEQUENCE [LARGE SCALE GENOMIC DNA]</scope>
    <source>
        <strain evidence="3 4">JCM 15389</strain>
    </source>
</reference>
<evidence type="ECO:0000256" key="1">
    <source>
        <dbReference type="SAM" id="MobiDB-lite"/>
    </source>
</evidence>
<name>A0ABV6C400_9ACTN</name>
<evidence type="ECO:0000256" key="2">
    <source>
        <dbReference type="SAM" id="Phobius"/>
    </source>
</evidence>